<evidence type="ECO:0000313" key="2">
    <source>
        <dbReference type="EMBL" id="MBB5718594.1"/>
    </source>
</evidence>
<name>A0A840YYJ5_9SPHN</name>
<dbReference type="Proteomes" id="UP000554342">
    <property type="component" value="Unassembled WGS sequence"/>
</dbReference>
<comment type="caution">
    <text evidence="2">The sequence shown here is derived from an EMBL/GenBank/DDBJ whole genome shotgun (WGS) entry which is preliminary data.</text>
</comment>
<proteinExistence type="predicted"/>
<dbReference type="AlphaFoldDB" id="A0A840YYJ5"/>
<accession>A0A840YYJ5</accession>
<keyword evidence="3" id="KW-1185">Reference proteome</keyword>
<evidence type="ECO:0000256" key="1">
    <source>
        <dbReference type="SAM" id="MobiDB-lite"/>
    </source>
</evidence>
<gene>
    <name evidence="2" type="ORF">FHR23_001517</name>
</gene>
<reference evidence="2 3" key="1">
    <citation type="submission" date="2020-08" db="EMBL/GenBank/DDBJ databases">
        <title>Genomic Encyclopedia of Type Strains, Phase IV (KMG-IV): sequencing the most valuable type-strain genomes for metagenomic binning, comparative biology and taxonomic classification.</title>
        <authorList>
            <person name="Goeker M."/>
        </authorList>
    </citation>
    <scope>NUCLEOTIDE SEQUENCE [LARGE SCALE GENOMIC DNA]</scope>
    <source>
        <strain evidence="2 3">DSM 27203</strain>
    </source>
</reference>
<evidence type="ECO:0000313" key="3">
    <source>
        <dbReference type="Proteomes" id="UP000554342"/>
    </source>
</evidence>
<feature type="region of interest" description="Disordered" evidence="1">
    <location>
        <begin position="1"/>
        <end position="131"/>
    </location>
</feature>
<feature type="compositionally biased region" description="Basic and acidic residues" evidence="1">
    <location>
        <begin position="92"/>
        <end position="110"/>
    </location>
</feature>
<feature type="compositionally biased region" description="Basic residues" evidence="1">
    <location>
        <begin position="58"/>
        <end position="74"/>
    </location>
</feature>
<organism evidence="2 3">
    <name type="scientific">Stakelama sediminis</name>
    <dbReference type="NCBI Taxonomy" id="463200"/>
    <lineage>
        <taxon>Bacteria</taxon>
        <taxon>Pseudomonadati</taxon>
        <taxon>Pseudomonadota</taxon>
        <taxon>Alphaproteobacteria</taxon>
        <taxon>Sphingomonadales</taxon>
        <taxon>Sphingomonadaceae</taxon>
        <taxon>Stakelama</taxon>
    </lineage>
</organism>
<feature type="compositionally biased region" description="Basic and acidic residues" evidence="1">
    <location>
        <begin position="1"/>
        <end position="10"/>
    </location>
</feature>
<protein>
    <submittedName>
        <fullName evidence="2">Uncharacterized protein</fullName>
    </submittedName>
</protein>
<dbReference type="EMBL" id="JACIJI010000002">
    <property type="protein sequence ID" value="MBB5718594.1"/>
    <property type="molecule type" value="Genomic_DNA"/>
</dbReference>
<sequence>MAKAMLDRIPCHGGPGRIQENPSPDGIRAKNNLPHIAQNRLSKIPALPQLTPHSGLAGKRRGYRQPGKKTRRQKNLKDYQALQVPFYKYQRSHIEHGRNSRHCGQDRDRQSSSGNATAKRGKDNHRRSNEE</sequence>